<reference evidence="1 2" key="1">
    <citation type="submission" date="2017-04" db="EMBL/GenBank/DDBJ databases">
        <title>Genome sequencing of [Candida] sorbophila.</title>
        <authorList>
            <person name="Ahn J.O."/>
        </authorList>
    </citation>
    <scope>NUCLEOTIDE SEQUENCE [LARGE SCALE GENOMIC DNA]</scope>
    <source>
        <strain evidence="1 2">DS02</strain>
    </source>
</reference>
<dbReference type="Proteomes" id="UP000238350">
    <property type="component" value="Unassembled WGS sequence"/>
</dbReference>
<organism evidence="1 2">
    <name type="scientific">Wickerhamiella sorbophila</name>
    <dbReference type="NCBI Taxonomy" id="45607"/>
    <lineage>
        <taxon>Eukaryota</taxon>
        <taxon>Fungi</taxon>
        <taxon>Dikarya</taxon>
        <taxon>Ascomycota</taxon>
        <taxon>Saccharomycotina</taxon>
        <taxon>Dipodascomycetes</taxon>
        <taxon>Dipodascales</taxon>
        <taxon>Trichomonascaceae</taxon>
        <taxon>Wickerhamiella</taxon>
    </lineage>
</organism>
<dbReference type="GeneID" id="36516790"/>
<evidence type="ECO:0000313" key="1">
    <source>
        <dbReference type="EMBL" id="PRT55422.1"/>
    </source>
</evidence>
<protein>
    <submittedName>
        <fullName evidence="1">Uncharacterized protein</fullName>
    </submittedName>
</protein>
<keyword evidence="2" id="KW-1185">Reference proteome</keyword>
<sequence>MRLKQRLKALVDGTLKTEVTKRQDFREDQKIRQQIKERMTLQLPLFCSSRPEFDGRHGLVYKLLKSSPQRLKNGVLTTHDMMFWLRQKKIVPALWIVKLAGPHVGQVPRNQLLQWLGENNEKRHIETVLKWTKKWGIKDNARSAVIASDPKTVAEARSIYKATGTDKKSRQILGNALLKKVVTYNADEVYAFYKSLNKDVRTFQTMFAGMFKNPELMKYREEIWETVNRHSKANNLVIDSKLKETYEATAKLTECKVLAGQPS</sequence>
<dbReference type="RefSeq" id="XP_024665367.1">
    <property type="nucleotide sequence ID" value="XM_024809599.1"/>
</dbReference>
<dbReference type="EMBL" id="NDIQ01000021">
    <property type="protein sequence ID" value="PRT55422.1"/>
    <property type="molecule type" value="Genomic_DNA"/>
</dbReference>
<dbReference type="OrthoDB" id="185373at2759"/>
<comment type="caution">
    <text evidence="1">The sequence shown here is derived from an EMBL/GenBank/DDBJ whole genome shotgun (WGS) entry which is preliminary data.</text>
</comment>
<name>A0A2T0FKB2_9ASCO</name>
<dbReference type="AlphaFoldDB" id="A0A2T0FKB2"/>
<evidence type="ECO:0000313" key="2">
    <source>
        <dbReference type="Proteomes" id="UP000238350"/>
    </source>
</evidence>
<proteinExistence type="predicted"/>
<accession>A0A2T0FKB2</accession>
<gene>
    <name evidence="1" type="ORF">B9G98_03042</name>
</gene>